<dbReference type="EMBL" id="FSRO01000002">
    <property type="protein sequence ID" value="SIO49325.1"/>
    <property type="molecule type" value="Genomic_DNA"/>
</dbReference>
<evidence type="ECO:0000313" key="2">
    <source>
        <dbReference type="Proteomes" id="UP000185062"/>
    </source>
</evidence>
<keyword evidence="2" id="KW-1185">Reference proteome</keyword>
<dbReference type="STRING" id="44575.SAMN05216419_10921"/>
<evidence type="ECO:0000313" key="1">
    <source>
        <dbReference type="EMBL" id="SIO49325.1"/>
    </source>
</evidence>
<organism evidence="1 2">
    <name type="scientific">Nitrosomonas cryotolerans ATCC 49181</name>
    <dbReference type="NCBI Taxonomy" id="1131553"/>
    <lineage>
        <taxon>Bacteria</taxon>
        <taxon>Pseudomonadati</taxon>
        <taxon>Pseudomonadota</taxon>
        <taxon>Betaproteobacteria</taxon>
        <taxon>Nitrosomonadales</taxon>
        <taxon>Nitrosomonadaceae</taxon>
        <taxon>Nitrosomonas</taxon>
    </lineage>
</organism>
<sequence length="102" mass="11764">MFSFSKIMSTATPRAQFHQKNLRQPAQHAAVENQLHYERHRPEETTLYRLVQEHIGTFFAQIETETGSGLPDFVKDEFETFLECGILAHGFLTWSSKTVHPS</sequence>
<reference evidence="1 2" key="1">
    <citation type="submission" date="2016-12" db="EMBL/GenBank/DDBJ databases">
        <authorList>
            <person name="Song W.-J."/>
            <person name="Kurnit D.M."/>
        </authorList>
    </citation>
    <scope>NUCLEOTIDE SEQUENCE [LARGE SCALE GENOMIC DNA]</scope>
    <source>
        <strain evidence="1 2">ATCC 49181</strain>
    </source>
</reference>
<protein>
    <submittedName>
        <fullName evidence="1">Uncharacterized protein</fullName>
    </submittedName>
</protein>
<gene>
    <name evidence="1" type="ORF">SAMN02743940_0043</name>
</gene>
<dbReference type="Proteomes" id="UP000185062">
    <property type="component" value="Unassembled WGS sequence"/>
</dbReference>
<dbReference type="AlphaFoldDB" id="A0A1N6JYA3"/>
<accession>A0A1N6JYA3</accession>
<proteinExistence type="predicted"/>
<name>A0A1N6JYA3_9PROT</name>